<proteinExistence type="predicted"/>
<protein>
    <submittedName>
        <fullName evidence="2">Uncharacterized protein</fullName>
    </submittedName>
</protein>
<comment type="caution">
    <text evidence="2">The sequence shown here is derived from an EMBL/GenBank/DDBJ whole genome shotgun (WGS) entry which is preliminary data.</text>
</comment>
<dbReference type="GeneID" id="62155215"/>
<feature type="region of interest" description="Disordered" evidence="1">
    <location>
        <begin position="1"/>
        <end position="32"/>
    </location>
</feature>
<evidence type="ECO:0000313" key="3">
    <source>
        <dbReference type="Proteomes" id="UP000710849"/>
    </source>
</evidence>
<keyword evidence="3" id="KW-1185">Reference proteome</keyword>
<gene>
    <name evidence="2" type="ORF">EAE97_011627</name>
</gene>
<organism evidence="2 3">
    <name type="scientific">Botrytis byssoidea</name>
    <dbReference type="NCBI Taxonomy" id="139641"/>
    <lineage>
        <taxon>Eukaryota</taxon>
        <taxon>Fungi</taxon>
        <taxon>Dikarya</taxon>
        <taxon>Ascomycota</taxon>
        <taxon>Pezizomycotina</taxon>
        <taxon>Leotiomycetes</taxon>
        <taxon>Helotiales</taxon>
        <taxon>Sclerotiniaceae</taxon>
        <taxon>Botrytis</taxon>
    </lineage>
</organism>
<name>A0A9P5LQB6_9HELO</name>
<sequence>MTQVPKSSMQDSKEDFARHHQHHHQHYHASTTTSASVVNFASAINFDLTTKGLTTKSVQSSTSKNYDHLHHENIDRLTCEKKLNSDAQHHYDHNTSISTIASTTSSTVRGINLPWASQKKKLFVCLHHDWGQKKSEHHHYDNAFATAYTSASTTSKSTIRREQSSTPEEVIPGLGLQDEQLAGVGSWMEEYDDSCDGNHPEFKRHRGAKEKGKGWLGNEVE</sequence>
<dbReference type="AlphaFoldDB" id="A0A9P5LQB6"/>
<dbReference type="EMBL" id="RCSW01000039">
    <property type="protein sequence ID" value="KAF7919709.1"/>
    <property type="molecule type" value="Genomic_DNA"/>
</dbReference>
<feature type="region of interest" description="Disordered" evidence="1">
    <location>
        <begin position="195"/>
        <end position="221"/>
    </location>
</feature>
<dbReference type="Proteomes" id="UP000710849">
    <property type="component" value="Unassembled WGS sequence"/>
</dbReference>
<evidence type="ECO:0000256" key="1">
    <source>
        <dbReference type="SAM" id="MobiDB-lite"/>
    </source>
</evidence>
<evidence type="ECO:0000313" key="2">
    <source>
        <dbReference type="EMBL" id="KAF7919709.1"/>
    </source>
</evidence>
<reference evidence="2 3" key="1">
    <citation type="journal article" date="2020" name="Genome Biol. Evol.">
        <title>Comparative genomics of Sclerotiniaceae.</title>
        <authorList>
            <person name="Valero Jimenez C.A."/>
            <person name="Steentjes M."/>
            <person name="Scholten O.E."/>
            <person name="Van Kan J.A.L."/>
        </authorList>
    </citation>
    <scope>NUCLEOTIDE SEQUENCE [LARGE SCALE GENOMIC DNA]</scope>
    <source>
        <strain evidence="2 3">MUCL 94</strain>
    </source>
</reference>
<feature type="compositionally biased region" description="Polar residues" evidence="1">
    <location>
        <begin position="1"/>
        <end position="10"/>
    </location>
</feature>
<dbReference type="RefSeq" id="XP_038727040.1">
    <property type="nucleotide sequence ID" value="XM_038882142.1"/>
</dbReference>
<accession>A0A9P5LQB6</accession>